<proteinExistence type="predicted"/>
<evidence type="ECO:0000256" key="8">
    <source>
        <dbReference type="SAM" id="Phobius"/>
    </source>
</evidence>
<dbReference type="PANTHER" id="PTHR10937">
    <property type="entry name" value="GLUCOSAMINE--FRUCTOSE-6-PHOSPHATE AMINOTRANSFERASE, ISOMERIZING"/>
    <property type="match status" value="1"/>
</dbReference>
<reference evidence="11" key="1">
    <citation type="submission" date="2023-02" db="EMBL/GenBank/DDBJ databases">
        <title>Host association and intracellularity evolved multiple times independently in the Rickettsiales.</title>
        <authorList>
            <person name="Castelli M."/>
            <person name="Nardi T."/>
            <person name="Gammuto L."/>
            <person name="Bellinzona G."/>
            <person name="Sabaneyeva E."/>
            <person name="Potekhin A."/>
            <person name="Serra V."/>
            <person name="Petroni G."/>
            <person name="Sassera D."/>
        </authorList>
    </citation>
    <scope>NUCLEOTIDE SEQUENCE</scope>
    <source>
        <strain evidence="11">USBL-36I1</strain>
    </source>
</reference>
<dbReference type="GO" id="GO:0006487">
    <property type="term" value="P:protein N-linked glycosylation"/>
    <property type="evidence" value="ECO:0007669"/>
    <property type="project" value="TreeGrafter"/>
</dbReference>
<dbReference type="GO" id="GO:0006002">
    <property type="term" value="P:fructose 6-phosphate metabolic process"/>
    <property type="evidence" value="ECO:0007669"/>
    <property type="project" value="TreeGrafter"/>
</dbReference>
<evidence type="ECO:0000256" key="6">
    <source>
        <dbReference type="ARBA" id="ARBA00022737"/>
    </source>
</evidence>
<dbReference type="Pfam" id="PF01380">
    <property type="entry name" value="SIS"/>
    <property type="match status" value="2"/>
</dbReference>
<accession>A0AAE4VK82</accession>
<dbReference type="AlphaFoldDB" id="A0AAE4VK82"/>
<feature type="domain" description="SIS" evidence="10">
    <location>
        <begin position="569"/>
        <end position="713"/>
    </location>
</feature>
<protein>
    <recommendedName>
        <fullName evidence="3">Glutamine--fructose-6-phosphate aminotransferase [isomerizing]</fullName>
        <ecNumber evidence="2">2.6.1.16</ecNumber>
    </recommendedName>
</protein>
<dbReference type="CDD" id="cd05008">
    <property type="entry name" value="SIS_GlmS_GlmD_1"/>
    <property type="match status" value="1"/>
</dbReference>
<dbReference type="Proteomes" id="UP001289135">
    <property type="component" value="Unassembled WGS sequence"/>
</dbReference>
<evidence type="ECO:0000259" key="10">
    <source>
        <dbReference type="PROSITE" id="PS51464"/>
    </source>
</evidence>
<dbReference type="Gene3D" id="3.60.20.10">
    <property type="entry name" value="Glutamine Phosphoribosylpyrophosphate, subunit 1, domain 1"/>
    <property type="match status" value="1"/>
</dbReference>
<evidence type="ECO:0000256" key="5">
    <source>
        <dbReference type="ARBA" id="ARBA00022679"/>
    </source>
</evidence>
<evidence type="ECO:0000256" key="4">
    <source>
        <dbReference type="ARBA" id="ARBA00022576"/>
    </source>
</evidence>
<dbReference type="InterPro" id="IPR046348">
    <property type="entry name" value="SIS_dom_sf"/>
</dbReference>
<evidence type="ECO:0000256" key="1">
    <source>
        <dbReference type="ARBA" id="ARBA00001031"/>
    </source>
</evidence>
<sequence>MCGIIAIFDSKECVIDRLIKGLCSLEYRGYDSAGVAVFYNTKNTHKQITIDKFLDNLKNLKKFSQKLDNKTEKIDITLFKDTIGHIYKKIDKCSSLQEIFSEKNNSNTFSLGIGHTRWATHGKPTLPNAHPILSGTVCAVHNGIISNYDEIIDDIDEKLEGDTDTEILAALVNKNLMIDIDINQIDNKNITSIFFYIAVTLSCKKAVGVYSVVFTSIAIPNCMVIVCKGLPLILSIDKKSKSIYIVSDIVALPNSDYLIYNLKDGEKSLIIAEEVYCFDKFDNRFYPEYNSYTQNNSNIEKKTNYFNFIQNNFEFNNINLINLYNSHFWQEINEQPDILNNISKNIIQNISKNSSAIISSLSSLDFSAFNSVCFVACGTSYNAACCANYWFDRLSSKGINCRTEIASEFLISAIRPNEKILYIFISQSGETADIILAFKYLKKIDPKAITIGLINRMNTKLANDVDYVINTMSGIEYSVASTKVYTAQLMFLLLIGVQAGWIVLNHNINENSDIKNKLNLENEIDLFNTKILNSFSEKNQNLFKIIESIIYKSQFILSNQKLNIKFIEIAQKIIKSRLIVFIGRGISYPLSLEMSLKMKELTYIPCENIAGGEFKHGPLALIDEKVTAVIIACDEEINALEKIISTSQEIKARNGNLIVLTSENSAKRFKNISEDIIILPSADIYSSCFIYIIAMQIIVGYATIFLGNNIDRPRNLAKSLTVE</sequence>
<dbReference type="Pfam" id="PF13522">
    <property type="entry name" value="GATase_6"/>
    <property type="match status" value="1"/>
</dbReference>
<dbReference type="EMBL" id="JARGYU010000002">
    <property type="protein sequence ID" value="MDZ5761322.1"/>
    <property type="molecule type" value="Genomic_DNA"/>
</dbReference>
<dbReference type="GO" id="GO:0097367">
    <property type="term" value="F:carbohydrate derivative binding"/>
    <property type="evidence" value="ECO:0007669"/>
    <property type="project" value="InterPro"/>
</dbReference>
<keyword evidence="8" id="KW-0812">Transmembrane</keyword>
<keyword evidence="12" id="KW-1185">Reference proteome</keyword>
<evidence type="ECO:0000256" key="2">
    <source>
        <dbReference type="ARBA" id="ARBA00012916"/>
    </source>
</evidence>
<evidence type="ECO:0000259" key="9">
    <source>
        <dbReference type="PROSITE" id="PS51278"/>
    </source>
</evidence>
<gene>
    <name evidence="11" type="ORF">Lyticum_00493</name>
</gene>
<dbReference type="InterPro" id="IPR029055">
    <property type="entry name" value="Ntn_hydrolases_N"/>
</dbReference>
<keyword evidence="5" id="KW-0808">Transferase</keyword>
<dbReference type="InterPro" id="IPR035490">
    <property type="entry name" value="GlmS/FrlB_SIS"/>
</dbReference>
<keyword evidence="8" id="KW-1133">Transmembrane helix</keyword>
<dbReference type="PROSITE" id="PS51278">
    <property type="entry name" value="GATASE_TYPE_2"/>
    <property type="match status" value="1"/>
</dbReference>
<keyword evidence="8" id="KW-0472">Membrane</keyword>
<keyword evidence="6" id="KW-0677">Repeat</keyword>
<dbReference type="RefSeq" id="WP_322498751.1">
    <property type="nucleotide sequence ID" value="NZ_JARGYU010000002.1"/>
</dbReference>
<feature type="transmembrane region" description="Helical" evidence="8">
    <location>
        <begin position="689"/>
        <end position="710"/>
    </location>
</feature>
<feature type="domain" description="SIS" evidence="10">
    <location>
        <begin position="357"/>
        <end position="507"/>
    </location>
</feature>
<comment type="catalytic activity">
    <reaction evidence="1">
        <text>D-fructose 6-phosphate + L-glutamine = D-glucosamine 6-phosphate + L-glutamate</text>
        <dbReference type="Rhea" id="RHEA:13237"/>
        <dbReference type="ChEBI" id="CHEBI:29985"/>
        <dbReference type="ChEBI" id="CHEBI:58359"/>
        <dbReference type="ChEBI" id="CHEBI:58725"/>
        <dbReference type="ChEBI" id="CHEBI:61527"/>
        <dbReference type="EC" id="2.6.1.16"/>
    </reaction>
</comment>
<dbReference type="SUPFAM" id="SSF53697">
    <property type="entry name" value="SIS domain"/>
    <property type="match status" value="1"/>
</dbReference>
<dbReference type="InterPro" id="IPR001347">
    <property type="entry name" value="SIS_dom"/>
</dbReference>
<dbReference type="InterPro" id="IPR035466">
    <property type="entry name" value="GlmS/AgaS_SIS"/>
</dbReference>
<dbReference type="PROSITE" id="PS51464">
    <property type="entry name" value="SIS"/>
    <property type="match status" value="2"/>
</dbReference>
<organism evidence="11 12">
    <name type="scientific">Lyticum sinuosum</name>
    <dbReference type="NCBI Taxonomy" id="1332059"/>
    <lineage>
        <taxon>Bacteria</taxon>
        <taxon>Pseudomonadati</taxon>
        <taxon>Pseudomonadota</taxon>
        <taxon>Alphaproteobacteria</taxon>
        <taxon>Rickettsiales</taxon>
        <taxon>Lyticum</taxon>
    </lineage>
</organism>
<dbReference type="NCBIfam" id="NF001484">
    <property type="entry name" value="PRK00331.1"/>
    <property type="match status" value="1"/>
</dbReference>
<dbReference type="PANTHER" id="PTHR10937:SF0">
    <property type="entry name" value="GLUTAMINE--FRUCTOSE-6-PHOSPHATE TRANSAMINASE (ISOMERIZING)"/>
    <property type="match status" value="1"/>
</dbReference>
<dbReference type="EC" id="2.6.1.16" evidence="2"/>
<dbReference type="InterPro" id="IPR017932">
    <property type="entry name" value="GATase_2_dom"/>
</dbReference>
<dbReference type="SUPFAM" id="SSF56235">
    <property type="entry name" value="N-terminal nucleophile aminohydrolases (Ntn hydrolases)"/>
    <property type="match status" value="1"/>
</dbReference>
<keyword evidence="4 11" id="KW-0032">Aminotransferase</keyword>
<dbReference type="CDD" id="cd05009">
    <property type="entry name" value="SIS_GlmS_GlmD_2"/>
    <property type="match status" value="1"/>
</dbReference>
<evidence type="ECO:0000313" key="12">
    <source>
        <dbReference type="Proteomes" id="UP001289135"/>
    </source>
</evidence>
<dbReference type="Gene3D" id="3.40.50.10490">
    <property type="entry name" value="Glucose-6-phosphate isomerase like protein, domain 1"/>
    <property type="match status" value="2"/>
</dbReference>
<dbReference type="GO" id="GO:0006047">
    <property type="term" value="P:UDP-N-acetylglucosamine metabolic process"/>
    <property type="evidence" value="ECO:0007669"/>
    <property type="project" value="TreeGrafter"/>
</dbReference>
<evidence type="ECO:0000256" key="7">
    <source>
        <dbReference type="ARBA" id="ARBA00022962"/>
    </source>
</evidence>
<evidence type="ECO:0000256" key="3">
    <source>
        <dbReference type="ARBA" id="ARBA00016090"/>
    </source>
</evidence>
<keyword evidence="7" id="KW-0315">Glutamine amidotransferase</keyword>
<feature type="domain" description="Glutamine amidotransferase type-2" evidence="9">
    <location>
        <begin position="2"/>
        <end position="273"/>
    </location>
</feature>
<comment type="caution">
    <text evidence="11">The sequence shown here is derived from an EMBL/GenBank/DDBJ whole genome shotgun (WGS) entry which is preliminary data.</text>
</comment>
<name>A0AAE4VK82_9RICK</name>
<evidence type="ECO:0000313" key="11">
    <source>
        <dbReference type="EMBL" id="MDZ5761322.1"/>
    </source>
</evidence>
<dbReference type="GO" id="GO:0004360">
    <property type="term" value="F:glutamine-fructose-6-phosphate transaminase (isomerizing) activity"/>
    <property type="evidence" value="ECO:0007669"/>
    <property type="project" value="UniProtKB-EC"/>
</dbReference>